<dbReference type="AlphaFoldDB" id="A0A4C1VAH1"/>
<dbReference type="EMBL" id="BGZK01000309">
    <property type="protein sequence ID" value="GBP35791.1"/>
    <property type="molecule type" value="Genomic_DNA"/>
</dbReference>
<accession>A0A4C1VAH1</accession>
<comment type="caution">
    <text evidence="2">The sequence shown here is derived from an EMBL/GenBank/DDBJ whole genome shotgun (WGS) entry which is preliminary data.</text>
</comment>
<proteinExistence type="predicted"/>
<evidence type="ECO:0000313" key="3">
    <source>
        <dbReference type="Proteomes" id="UP000299102"/>
    </source>
</evidence>
<sequence length="139" mass="15421">MDIRISRGVTSALSASKVGIVHPIDEDHWRGNGLMEGEIKLSKFVSTKTFVRECTADDTNTSITTRTATHINITQAVTGFRCGSAAVKFSRLYVDISESIYFNSKNDANSKHRSVDRRGDAVESRSGKYPMHLTDDHDI</sequence>
<organism evidence="2 3">
    <name type="scientific">Eumeta variegata</name>
    <name type="common">Bagworm moth</name>
    <name type="synonym">Eumeta japonica</name>
    <dbReference type="NCBI Taxonomy" id="151549"/>
    <lineage>
        <taxon>Eukaryota</taxon>
        <taxon>Metazoa</taxon>
        <taxon>Ecdysozoa</taxon>
        <taxon>Arthropoda</taxon>
        <taxon>Hexapoda</taxon>
        <taxon>Insecta</taxon>
        <taxon>Pterygota</taxon>
        <taxon>Neoptera</taxon>
        <taxon>Endopterygota</taxon>
        <taxon>Lepidoptera</taxon>
        <taxon>Glossata</taxon>
        <taxon>Ditrysia</taxon>
        <taxon>Tineoidea</taxon>
        <taxon>Psychidae</taxon>
        <taxon>Oiketicinae</taxon>
        <taxon>Eumeta</taxon>
    </lineage>
</organism>
<feature type="region of interest" description="Disordered" evidence="1">
    <location>
        <begin position="107"/>
        <end position="139"/>
    </location>
</feature>
<feature type="compositionally biased region" description="Basic and acidic residues" evidence="1">
    <location>
        <begin position="116"/>
        <end position="126"/>
    </location>
</feature>
<evidence type="ECO:0000256" key="1">
    <source>
        <dbReference type="SAM" id="MobiDB-lite"/>
    </source>
</evidence>
<protein>
    <submittedName>
        <fullName evidence="2">Uncharacterized protein</fullName>
    </submittedName>
</protein>
<name>A0A4C1VAH1_EUMVA</name>
<keyword evidence="3" id="KW-1185">Reference proteome</keyword>
<evidence type="ECO:0000313" key="2">
    <source>
        <dbReference type="EMBL" id="GBP35791.1"/>
    </source>
</evidence>
<reference evidence="2 3" key="1">
    <citation type="journal article" date="2019" name="Commun. Biol.">
        <title>The bagworm genome reveals a unique fibroin gene that provides high tensile strength.</title>
        <authorList>
            <person name="Kono N."/>
            <person name="Nakamura H."/>
            <person name="Ohtoshi R."/>
            <person name="Tomita M."/>
            <person name="Numata K."/>
            <person name="Arakawa K."/>
        </authorList>
    </citation>
    <scope>NUCLEOTIDE SEQUENCE [LARGE SCALE GENOMIC DNA]</scope>
</reference>
<dbReference type="Proteomes" id="UP000299102">
    <property type="component" value="Unassembled WGS sequence"/>
</dbReference>
<gene>
    <name evidence="2" type="ORF">EVAR_20646_1</name>
</gene>